<dbReference type="NCBIfam" id="NF004366">
    <property type="entry name" value="PRK05738.3-2"/>
    <property type="match status" value="1"/>
</dbReference>
<dbReference type="InterPro" id="IPR012677">
    <property type="entry name" value="Nucleotide-bd_a/b_plait_sf"/>
</dbReference>
<dbReference type="PANTHER" id="PTHR11620">
    <property type="entry name" value="60S RIBOSOMAL PROTEIN L23A"/>
    <property type="match status" value="1"/>
</dbReference>
<dbReference type="GO" id="GO:1990904">
    <property type="term" value="C:ribonucleoprotein complex"/>
    <property type="evidence" value="ECO:0007669"/>
    <property type="project" value="UniProtKB-KW"/>
</dbReference>
<organism evidence="7 8">
    <name type="scientific">Flexistipes sinusarabici</name>
    <dbReference type="NCBI Taxonomy" id="2352"/>
    <lineage>
        <taxon>Bacteria</taxon>
        <taxon>Pseudomonadati</taxon>
        <taxon>Deferribacterota</taxon>
        <taxon>Deferribacteres</taxon>
        <taxon>Deferribacterales</taxon>
        <taxon>Flexistipitaceae</taxon>
        <taxon>Flexistipes</taxon>
    </lineage>
</organism>
<dbReference type="Gene3D" id="3.30.70.330">
    <property type="match status" value="1"/>
</dbReference>
<evidence type="ECO:0000256" key="3">
    <source>
        <dbReference type="ARBA" id="ARBA00022884"/>
    </source>
</evidence>
<dbReference type="HAMAP" id="MF_01369_B">
    <property type="entry name" value="Ribosomal_uL23_B"/>
    <property type="match status" value="1"/>
</dbReference>
<dbReference type="InterPro" id="IPR013025">
    <property type="entry name" value="Ribosomal_uL23-like"/>
</dbReference>
<keyword evidence="2 6" id="KW-0699">rRNA-binding</keyword>
<dbReference type="Pfam" id="PF00276">
    <property type="entry name" value="Ribosomal_L23"/>
    <property type="match status" value="1"/>
</dbReference>
<dbReference type="GO" id="GO:0019843">
    <property type="term" value="F:rRNA binding"/>
    <property type="evidence" value="ECO:0007669"/>
    <property type="project" value="UniProtKB-UniRule"/>
</dbReference>
<sequence>MISVYDVIKKPLITEKAVSLKEDQNQVVFSVHPQANKVQIKQAVEELFEVKVKDVKTMNFKGKKKRFGLTLGRRDDWKKAVVMLEEDQKLDFV</sequence>
<evidence type="ECO:0000313" key="7">
    <source>
        <dbReference type="EMBL" id="HCW94056.1"/>
    </source>
</evidence>
<dbReference type="AlphaFoldDB" id="A0A3D5QDY7"/>
<comment type="caution">
    <text evidence="7">The sequence shown here is derived from an EMBL/GenBank/DDBJ whole genome shotgun (WGS) entry which is preliminary data.</text>
</comment>
<gene>
    <name evidence="6" type="primary">rplW</name>
    <name evidence="7" type="ORF">DHM44_10295</name>
</gene>
<evidence type="ECO:0000256" key="4">
    <source>
        <dbReference type="ARBA" id="ARBA00022980"/>
    </source>
</evidence>
<dbReference type="GO" id="GO:0003735">
    <property type="term" value="F:structural constituent of ribosome"/>
    <property type="evidence" value="ECO:0007669"/>
    <property type="project" value="InterPro"/>
</dbReference>
<dbReference type="NCBIfam" id="NF004359">
    <property type="entry name" value="PRK05738.1-3"/>
    <property type="match status" value="1"/>
</dbReference>
<dbReference type="Proteomes" id="UP000262325">
    <property type="component" value="Unassembled WGS sequence"/>
</dbReference>
<reference evidence="7 8" key="1">
    <citation type="journal article" date="2018" name="Nat. Biotechnol.">
        <title>A standardized bacterial taxonomy based on genome phylogeny substantially revises the tree of life.</title>
        <authorList>
            <person name="Parks D.H."/>
            <person name="Chuvochina M."/>
            <person name="Waite D.W."/>
            <person name="Rinke C."/>
            <person name="Skarshewski A."/>
            <person name="Chaumeil P.A."/>
            <person name="Hugenholtz P."/>
        </authorList>
    </citation>
    <scope>NUCLEOTIDE SEQUENCE [LARGE SCALE GENOMIC DNA]</scope>
    <source>
        <strain evidence="7">UBA8672</strain>
    </source>
</reference>
<comment type="subunit">
    <text evidence="6">Part of the 50S ribosomal subunit. Contacts protein L29, and trigger factor when it is bound to the ribosome.</text>
</comment>
<accession>A0A3D5QDY7</accession>
<proteinExistence type="inferred from homology"/>
<dbReference type="FunFam" id="3.30.70.330:FF:000001">
    <property type="entry name" value="50S ribosomal protein L23"/>
    <property type="match status" value="1"/>
</dbReference>
<evidence type="ECO:0000256" key="5">
    <source>
        <dbReference type="ARBA" id="ARBA00023274"/>
    </source>
</evidence>
<dbReference type="SUPFAM" id="SSF54189">
    <property type="entry name" value="Ribosomal proteins S24e, L23 and L15e"/>
    <property type="match status" value="1"/>
</dbReference>
<keyword evidence="3 6" id="KW-0694">RNA-binding</keyword>
<dbReference type="GO" id="GO:0006412">
    <property type="term" value="P:translation"/>
    <property type="evidence" value="ECO:0007669"/>
    <property type="project" value="UniProtKB-UniRule"/>
</dbReference>
<evidence type="ECO:0000256" key="2">
    <source>
        <dbReference type="ARBA" id="ARBA00022730"/>
    </source>
</evidence>
<name>A0A3D5QDY7_FLESI</name>
<dbReference type="EMBL" id="DPPF01000221">
    <property type="protein sequence ID" value="HCW94056.1"/>
    <property type="molecule type" value="Genomic_DNA"/>
</dbReference>
<evidence type="ECO:0000256" key="1">
    <source>
        <dbReference type="ARBA" id="ARBA00006700"/>
    </source>
</evidence>
<dbReference type="GO" id="GO:0005840">
    <property type="term" value="C:ribosome"/>
    <property type="evidence" value="ECO:0007669"/>
    <property type="project" value="UniProtKB-KW"/>
</dbReference>
<comment type="function">
    <text evidence="6">One of the early assembly proteins it binds 23S rRNA. One of the proteins that surrounds the polypeptide exit tunnel on the outside of the ribosome. Forms the main docking site for trigger factor binding to the ribosome.</text>
</comment>
<dbReference type="NCBIfam" id="NF004363">
    <property type="entry name" value="PRK05738.2-4"/>
    <property type="match status" value="1"/>
</dbReference>
<dbReference type="InterPro" id="IPR012678">
    <property type="entry name" value="Ribosomal_uL23/eL15/eS24_sf"/>
</dbReference>
<keyword evidence="4 6" id="KW-0689">Ribosomal protein</keyword>
<evidence type="ECO:0000256" key="6">
    <source>
        <dbReference type="HAMAP-Rule" id="MF_01369"/>
    </source>
</evidence>
<keyword evidence="5 6" id="KW-0687">Ribonucleoprotein</keyword>
<protein>
    <recommendedName>
        <fullName evidence="6">Large ribosomal subunit protein uL23</fullName>
    </recommendedName>
</protein>
<evidence type="ECO:0000313" key="8">
    <source>
        <dbReference type="Proteomes" id="UP000262325"/>
    </source>
</evidence>
<comment type="similarity">
    <text evidence="1 6">Belongs to the universal ribosomal protein uL23 family.</text>
</comment>